<evidence type="ECO:0000256" key="12">
    <source>
        <dbReference type="RuleBase" id="RU003945"/>
    </source>
</evidence>
<dbReference type="InterPro" id="IPR001708">
    <property type="entry name" value="YidC/ALB3/OXA1/COX18"/>
</dbReference>
<protein>
    <recommendedName>
        <fullName evidence="3">Membrane protein insertase YidC</fullName>
    </recommendedName>
    <alternativeName>
        <fullName evidence="11">Foldase YidC</fullName>
    </alternativeName>
    <alternativeName>
        <fullName evidence="10">Membrane integrase YidC</fullName>
    </alternativeName>
    <alternativeName>
        <fullName evidence="9">Membrane protein YidC</fullName>
    </alternativeName>
</protein>
<evidence type="ECO:0000256" key="10">
    <source>
        <dbReference type="ARBA" id="ARBA00033245"/>
    </source>
</evidence>
<comment type="similarity">
    <text evidence="2">Belongs to the OXA1/ALB3/YidC family. Type 1 subfamily.</text>
</comment>
<evidence type="ECO:0000259" key="14">
    <source>
        <dbReference type="Pfam" id="PF02096"/>
    </source>
</evidence>
<comment type="subcellular location">
    <subcellularLocation>
        <location evidence="1 12">Membrane</location>
        <topology evidence="1 12">Multi-pass membrane protein</topology>
    </subcellularLocation>
</comment>
<sequence>MDIYSFAPIAAALDAAYTVITGLSEGLVPVFGVAASATAIVLVTLAVRALLIPVGLSQARSERARRRLAPRLAELRRRYGKSRELLQRKTMELYTSENVSPFAGCLPLLAQAPIVSLIYALFILPAINGHANALLSDELLGVSLGSSLSQLLASGGIALSSAAVFAGLVVVIALVAQLSRIVLRPATNPVAPASTVESESSRRIARVLGYAPFATVFVAAFVPLAAGLYLLVTVTWTLCERLVLRRILGP</sequence>
<feature type="transmembrane region" description="Helical" evidence="13">
    <location>
        <begin position="207"/>
        <end position="232"/>
    </location>
</feature>
<keyword evidence="4 12" id="KW-0812">Transmembrane</keyword>
<gene>
    <name evidence="15" type="ORF">ACFQB0_10710</name>
</gene>
<accession>A0ABW1VEP5</accession>
<evidence type="ECO:0000256" key="6">
    <source>
        <dbReference type="ARBA" id="ARBA00023136"/>
    </source>
</evidence>
<evidence type="ECO:0000256" key="2">
    <source>
        <dbReference type="ARBA" id="ARBA00010527"/>
    </source>
</evidence>
<dbReference type="InterPro" id="IPR028055">
    <property type="entry name" value="YidC/Oxa/ALB_C"/>
</dbReference>
<evidence type="ECO:0000256" key="8">
    <source>
        <dbReference type="ARBA" id="ARBA00026028"/>
    </source>
</evidence>
<keyword evidence="16" id="KW-1185">Reference proteome</keyword>
<feature type="transmembrane region" description="Helical" evidence="13">
    <location>
        <begin position="28"/>
        <end position="56"/>
    </location>
</feature>
<comment type="function">
    <text evidence="7">Required for the insertion and/or proper folding and/or complex formation of integral membrane proteins into the membrane. Involved in integration of membrane proteins that insert both dependently and independently of the Sec translocase complex, as well as at least some lipoproteins. Aids folding of multispanning membrane proteins.</text>
</comment>
<feature type="transmembrane region" description="Helical" evidence="13">
    <location>
        <begin position="108"/>
        <end position="131"/>
    </location>
</feature>
<evidence type="ECO:0000313" key="15">
    <source>
        <dbReference type="EMBL" id="MFC6356578.1"/>
    </source>
</evidence>
<evidence type="ECO:0000256" key="9">
    <source>
        <dbReference type="ARBA" id="ARBA00031538"/>
    </source>
</evidence>
<dbReference type="Pfam" id="PF02096">
    <property type="entry name" value="60KD_IMP"/>
    <property type="match status" value="1"/>
</dbReference>
<dbReference type="NCBIfam" id="TIGR03592">
    <property type="entry name" value="yidC_oxa1_cterm"/>
    <property type="match status" value="1"/>
</dbReference>
<dbReference type="PANTHER" id="PTHR12428:SF65">
    <property type="entry name" value="CYTOCHROME C OXIDASE ASSEMBLY PROTEIN COX18, MITOCHONDRIAL"/>
    <property type="match status" value="1"/>
</dbReference>
<dbReference type="EMBL" id="JBHSTP010000002">
    <property type="protein sequence ID" value="MFC6356578.1"/>
    <property type="molecule type" value="Genomic_DNA"/>
</dbReference>
<name>A0ABW1VEP5_9MICO</name>
<organism evidence="15 16">
    <name type="scientific">Luethyella okanaganae</name>
    <dbReference type="NCBI Taxonomy" id="69372"/>
    <lineage>
        <taxon>Bacteria</taxon>
        <taxon>Bacillati</taxon>
        <taxon>Actinomycetota</taxon>
        <taxon>Actinomycetes</taxon>
        <taxon>Micrococcales</taxon>
        <taxon>Microbacteriaceae</taxon>
        <taxon>Luethyella</taxon>
    </lineage>
</organism>
<evidence type="ECO:0000256" key="7">
    <source>
        <dbReference type="ARBA" id="ARBA00025034"/>
    </source>
</evidence>
<evidence type="ECO:0000256" key="1">
    <source>
        <dbReference type="ARBA" id="ARBA00004141"/>
    </source>
</evidence>
<evidence type="ECO:0000256" key="11">
    <source>
        <dbReference type="ARBA" id="ARBA00033342"/>
    </source>
</evidence>
<comment type="caution">
    <text evidence="15">The sequence shown here is derived from an EMBL/GenBank/DDBJ whole genome shotgun (WGS) entry which is preliminary data.</text>
</comment>
<evidence type="ECO:0000256" key="4">
    <source>
        <dbReference type="ARBA" id="ARBA00022692"/>
    </source>
</evidence>
<dbReference type="PANTHER" id="PTHR12428">
    <property type="entry name" value="OXA1"/>
    <property type="match status" value="1"/>
</dbReference>
<feature type="transmembrane region" description="Helical" evidence="13">
    <location>
        <begin position="151"/>
        <end position="176"/>
    </location>
</feature>
<proteinExistence type="inferred from homology"/>
<evidence type="ECO:0000256" key="3">
    <source>
        <dbReference type="ARBA" id="ARBA00015325"/>
    </source>
</evidence>
<evidence type="ECO:0000313" key="16">
    <source>
        <dbReference type="Proteomes" id="UP001596306"/>
    </source>
</evidence>
<feature type="domain" description="Membrane insertase YidC/Oxa/ALB C-terminal" evidence="14">
    <location>
        <begin position="38"/>
        <end position="245"/>
    </location>
</feature>
<dbReference type="Proteomes" id="UP001596306">
    <property type="component" value="Unassembled WGS sequence"/>
</dbReference>
<comment type="subunit">
    <text evidence="8">Interacts with the Sec translocase complex via SecD. Specifically interacts with transmembrane segments of nascent integral membrane proteins during membrane integration.</text>
</comment>
<evidence type="ECO:0000256" key="13">
    <source>
        <dbReference type="SAM" id="Phobius"/>
    </source>
</evidence>
<evidence type="ECO:0000256" key="5">
    <source>
        <dbReference type="ARBA" id="ARBA00022989"/>
    </source>
</evidence>
<keyword evidence="6 13" id="KW-0472">Membrane</keyword>
<dbReference type="RefSeq" id="WP_386731194.1">
    <property type="nucleotide sequence ID" value="NZ_JBHSTP010000002.1"/>
</dbReference>
<keyword evidence="5 13" id="KW-1133">Transmembrane helix</keyword>
<reference evidence="16" key="1">
    <citation type="journal article" date="2019" name="Int. J. Syst. Evol. Microbiol.">
        <title>The Global Catalogue of Microorganisms (GCM) 10K type strain sequencing project: providing services to taxonomists for standard genome sequencing and annotation.</title>
        <authorList>
            <consortium name="The Broad Institute Genomics Platform"/>
            <consortium name="The Broad Institute Genome Sequencing Center for Infectious Disease"/>
            <person name="Wu L."/>
            <person name="Ma J."/>
        </authorList>
    </citation>
    <scope>NUCLEOTIDE SEQUENCE [LARGE SCALE GENOMIC DNA]</scope>
    <source>
        <strain evidence="16">CCUG 43304</strain>
    </source>
</reference>